<comment type="caution">
    <text evidence="5">The sequence shown here is derived from an EMBL/GenBank/DDBJ whole genome shotgun (WGS) entry which is preliminary data.</text>
</comment>
<keyword evidence="1" id="KW-0548">Nucleotidyltransferase</keyword>
<evidence type="ECO:0000256" key="2">
    <source>
        <dbReference type="SAM" id="MobiDB-lite"/>
    </source>
</evidence>
<dbReference type="GO" id="GO:0030422">
    <property type="term" value="P:siRNA processing"/>
    <property type="evidence" value="ECO:0007669"/>
    <property type="project" value="TreeGrafter"/>
</dbReference>
<reference evidence="5" key="1">
    <citation type="journal article" date="2023" name="Mol. Phylogenet. Evol.">
        <title>Genome-scale phylogeny and comparative genomics of the fungal order Sordariales.</title>
        <authorList>
            <person name="Hensen N."/>
            <person name="Bonometti L."/>
            <person name="Westerberg I."/>
            <person name="Brannstrom I.O."/>
            <person name="Guillou S."/>
            <person name="Cros-Aarteil S."/>
            <person name="Calhoun S."/>
            <person name="Haridas S."/>
            <person name="Kuo A."/>
            <person name="Mondo S."/>
            <person name="Pangilinan J."/>
            <person name="Riley R."/>
            <person name="LaButti K."/>
            <person name="Andreopoulos B."/>
            <person name="Lipzen A."/>
            <person name="Chen C."/>
            <person name="Yan M."/>
            <person name="Daum C."/>
            <person name="Ng V."/>
            <person name="Clum A."/>
            <person name="Steindorff A."/>
            <person name="Ohm R.A."/>
            <person name="Martin F."/>
            <person name="Silar P."/>
            <person name="Natvig D.O."/>
            <person name="Lalanne C."/>
            <person name="Gautier V."/>
            <person name="Ament-Velasquez S.L."/>
            <person name="Kruys A."/>
            <person name="Hutchinson M.I."/>
            <person name="Powell A.J."/>
            <person name="Barry K."/>
            <person name="Miller A.N."/>
            <person name="Grigoriev I.V."/>
            <person name="Debuchy R."/>
            <person name="Gladieux P."/>
            <person name="Hiltunen Thoren M."/>
            <person name="Johannesson H."/>
        </authorList>
    </citation>
    <scope>NUCLEOTIDE SEQUENCE</scope>
    <source>
        <strain evidence="5">SMH4131-1</strain>
    </source>
</reference>
<dbReference type="EMBL" id="JAUEPO010000005">
    <property type="protein sequence ID" value="KAK3321315.1"/>
    <property type="molecule type" value="Genomic_DNA"/>
</dbReference>
<evidence type="ECO:0000259" key="4">
    <source>
        <dbReference type="Pfam" id="PF25358"/>
    </source>
</evidence>
<dbReference type="InterPro" id="IPR007855">
    <property type="entry name" value="RDRP"/>
</dbReference>
<evidence type="ECO:0000259" key="3">
    <source>
        <dbReference type="Pfam" id="PF05183"/>
    </source>
</evidence>
<feature type="domain" description="RDRP core" evidence="3">
    <location>
        <begin position="428"/>
        <end position="1027"/>
    </location>
</feature>
<dbReference type="GO" id="GO:0003723">
    <property type="term" value="F:RNA binding"/>
    <property type="evidence" value="ECO:0007669"/>
    <property type="project" value="UniProtKB-KW"/>
</dbReference>
<proteinExistence type="inferred from homology"/>
<reference evidence="5" key="2">
    <citation type="submission" date="2023-06" db="EMBL/GenBank/DDBJ databases">
        <authorList>
            <consortium name="Lawrence Berkeley National Laboratory"/>
            <person name="Haridas S."/>
            <person name="Hensen N."/>
            <person name="Bonometti L."/>
            <person name="Westerberg I."/>
            <person name="Brannstrom I.O."/>
            <person name="Guillou S."/>
            <person name="Cros-Aarteil S."/>
            <person name="Calhoun S."/>
            <person name="Kuo A."/>
            <person name="Mondo S."/>
            <person name="Pangilinan J."/>
            <person name="Riley R."/>
            <person name="Labutti K."/>
            <person name="Andreopoulos B."/>
            <person name="Lipzen A."/>
            <person name="Chen C."/>
            <person name="Yanf M."/>
            <person name="Daum C."/>
            <person name="Ng V."/>
            <person name="Clum A."/>
            <person name="Steindorff A."/>
            <person name="Ohm R."/>
            <person name="Martin F."/>
            <person name="Silar P."/>
            <person name="Natvig D."/>
            <person name="Lalanne C."/>
            <person name="Gautier V."/>
            <person name="Ament-Velasquez S.L."/>
            <person name="Kruys A."/>
            <person name="Hutchinson M.I."/>
            <person name="Powell A.J."/>
            <person name="Barry K."/>
            <person name="Miller A.N."/>
            <person name="Grigoriev I.V."/>
            <person name="Debuchy R."/>
            <person name="Gladieux P."/>
            <person name="Thoren M.H."/>
            <person name="Johannesson H."/>
        </authorList>
    </citation>
    <scope>NUCLEOTIDE SEQUENCE</scope>
    <source>
        <strain evidence="5">SMH4131-1</strain>
    </source>
</reference>
<dbReference type="CDD" id="cd00590">
    <property type="entry name" value="RRM_SF"/>
    <property type="match status" value="1"/>
</dbReference>
<evidence type="ECO:0000313" key="6">
    <source>
        <dbReference type="Proteomes" id="UP001286456"/>
    </source>
</evidence>
<dbReference type="PANTHER" id="PTHR23079:SF17">
    <property type="entry name" value="RNA-DEPENDENT RNA POLYMERASE"/>
    <property type="match status" value="1"/>
</dbReference>
<sequence>MEVFLRNLPLDLTDRSLQNQLEPFMKQLSIKYYDPVKHKRKTTGTITFVFKADGEKFLDRHGEQPQFRKSTRSRLSIMNKDVFCSLSRKQPKPEDLALKGIKHEIDQREARRDVSHQDPAVEFSASCLSCGHHKFVDGRMVFTAEWMTTDQHCSVKFTKRTIIINATSKFLHVDDDIQVRIPFQSIVELVWSQNGDVFVTLSRTPIFILKMKDISAIMLKLGLQPGPEIPLSRRVDAISEEHRAVSNFCLVYHFKAPSGPSFHDKITKLKRKDLFPVTSYDCGFQRLHAPTSTVPSLDRAVSLLKEKLDEYGKAGSLPFGLLFQLQALVYNGYLHPTTVLALARRLAAVFSDARSAGSGVPPISVDAFKKLFNWIDYPSPQGNVRQFEVDGIMEYLDEVEKEMREGFAVRSELVGETQNLTRIYRAYVTPTRITLHGPEFEAKNRILRKFPDHQDHFLRVQFSDEDGQDLFFNSKVSLEPIYSRFKSVLGNGISIAGRVYKFLGFSHSSLRAHSVWLSAPFFYAGKLQVPDFIITSLGDFNKIRSPARRAARIGQAFSETPYAIPLDDNEILVSRIDDVEYNDRVFSDGVGTISRGAMEAIHGVMPQSKGYPTCFQIRWAGAKGMLALDPRLPGNQFCIRPSMEKFPSSDKLNLEICDVASKPIPLVLNRQLVKIMEDMGAPERWFFELQDRELKRLRGITSDVYNTASFLKLQSIGEAIQLHKFFRQTDSMDVDYRRDPFLRAVVEVVVLKELRLLKHKARIPIRQGMTLFGIMDETGFLEEGQVYLNYDTMGDRHEEPPGRCAVIVTRSPALHPGDVQVAQHVTPPDGHPLTELWNCIVFSQKGERDLPSQLSGGDLDGDVFNVIWDSDVVDYVSTFEPANYPRVQPLELDRPVVARDMADFFIDFMKTDHLGVIATRHMAMADQEPEGTLDIKCIELAELHSRAVDFSKTGHPVEMIELPKCEHPKWRPDFLARGPVVTIHDKSAIEMDQYTHQDDEEDEDNEDGPRHKFYRSDKLLGGLYRAIDEENIWAEDIKQTVPTGGASFWDELITGLHERVKSVADIRWEPRLEEAHRIRHAYEDAILSVMVECSDHPHQPLRELEVFVGFIFNKTGSQTSRQRDRSIKLKDEFERIAGWIMRQMREPVSPGGLANNFDALQLCLACVHAGCIKEDMAINSWTRNLGQNIESFRIVAASALMRELNAIENGIRALRNADSGGYVGVSGRPAPSSTHQNRGPDAAQTVATATPRVVASDLPHDGGVRVSQCNPQVAANQYLLSQIGCRISQQ</sequence>
<protein>
    <recommendedName>
        <fullName evidence="1">RNA-dependent RNA polymerase</fullName>
        <ecNumber evidence="1">2.7.7.48</ecNumber>
    </recommendedName>
</protein>
<dbReference type="Pfam" id="PF05183">
    <property type="entry name" value="RdRP"/>
    <property type="match status" value="1"/>
</dbReference>
<evidence type="ECO:0000256" key="1">
    <source>
        <dbReference type="RuleBase" id="RU363098"/>
    </source>
</evidence>
<keyword evidence="1" id="KW-0808">Transferase</keyword>
<comment type="catalytic activity">
    <reaction evidence="1">
        <text>RNA(n) + a ribonucleoside 5'-triphosphate = RNA(n+1) + diphosphate</text>
        <dbReference type="Rhea" id="RHEA:21248"/>
        <dbReference type="Rhea" id="RHEA-COMP:14527"/>
        <dbReference type="Rhea" id="RHEA-COMP:17342"/>
        <dbReference type="ChEBI" id="CHEBI:33019"/>
        <dbReference type="ChEBI" id="CHEBI:61557"/>
        <dbReference type="ChEBI" id="CHEBI:140395"/>
        <dbReference type="EC" id="2.7.7.48"/>
    </reaction>
</comment>
<keyword evidence="6" id="KW-1185">Reference proteome</keyword>
<dbReference type="InterPro" id="IPR057503">
    <property type="entry name" value="PH_RdRP"/>
</dbReference>
<dbReference type="GO" id="GO:0031380">
    <property type="term" value="C:nuclear RNA-directed RNA polymerase complex"/>
    <property type="evidence" value="ECO:0007669"/>
    <property type="project" value="TreeGrafter"/>
</dbReference>
<evidence type="ECO:0000313" key="5">
    <source>
        <dbReference type="EMBL" id="KAK3321315.1"/>
    </source>
</evidence>
<gene>
    <name evidence="5" type="ORF">B0T19DRAFT_432060</name>
</gene>
<comment type="similarity">
    <text evidence="1">Belongs to the RdRP family.</text>
</comment>
<accession>A0AAE0IAD8</accession>
<dbReference type="EC" id="2.7.7.48" evidence="1"/>
<feature type="domain" description="RdRP-like PH" evidence="4">
    <location>
        <begin position="122"/>
        <end position="276"/>
    </location>
</feature>
<dbReference type="GO" id="GO:0003968">
    <property type="term" value="F:RNA-directed RNA polymerase activity"/>
    <property type="evidence" value="ECO:0007669"/>
    <property type="project" value="UniProtKB-KW"/>
</dbReference>
<feature type="region of interest" description="Disordered" evidence="2">
    <location>
        <begin position="1226"/>
        <end position="1245"/>
    </location>
</feature>
<organism evidence="5 6">
    <name type="scientific">Cercophora scortea</name>
    <dbReference type="NCBI Taxonomy" id="314031"/>
    <lineage>
        <taxon>Eukaryota</taxon>
        <taxon>Fungi</taxon>
        <taxon>Dikarya</taxon>
        <taxon>Ascomycota</taxon>
        <taxon>Pezizomycotina</taxon>
        <taxon>Sordariomycetes</taxon>
        <taxon>Sordariomycetidae</taxon>
        <taxon>Sordariales</taxon>
        <taxon>Lasiosphaeriaceae</taxon>
        <taxon>Cercophora</taxon>
    </lineage>
</organism>
<keyword evidence="1" id="KW-0696">RNA-directed RNA polymerase</keyword>
<name>A0AAE0IAD8_9PEZI</name>
<dbReference type="Pfam" id="PF25358">
    <property type="entry name" value="PH_fung_RdRP"/>
    <property type="match status" value="1"/>
</dbReference>
<dbReference type="PANTHER" id="PTHR23079">
    <property type="entry name" value="RNA-DEPENDENT RNA POLYMERASE"/>
    <property type="match status" value="1"/>
</dbReference>
<keyword evidence="1" id="KW-0694">RNA-binding</keyword>
<dbReference type="Proteomes" id="UP001286456">
    <property type="component" value="Unassembled WGS sequence"/>
</dbReference>
<dbReference type="InterPro" id="IPR057596">
    <property type="entry name" value="RDRP_core"/>
</dbReference>